<accession>A0ABQ3YSA2</accession>
<keyword evidence="6" id="KW-1185">Reference proteome</keyword>
<dbReference type="PANTHER" id="PTHR43464:SF19">
    <property type="entry name" value="UBIQUINONE BIOSYNTHESIS O-METHYLTRANSFERASE, MITOCHONDRIAL"/>
    <property type="match status" value="1"/>
</dbReference>
<protein>
    <recommendedName>
        <fullName evidence="4">Methyltransferase domain-containing protein</fullName>
    </recommendedName>
</protein>
<evidence type="ECO:0000313" key="5">
    <source>
        <dbReference type="EMBL" id="GIE00473.1"/>
    </source>
</evidence>
<evidence type="ECO:0000256" key="3">
    <source>
        <dbReference type="ARBA" id="ARBA00022691"/>
    </source>
</evidence>
<dbReference type="InterPro" id="IPR041698">
    <property type="entry name" value="Methyltransf_25"/>
</dbReference>
<dbReference type="Gene3D" id="3.40.50.150">
    <property type="entry name" value="Vaccinia Virus protein VP39"/>
    <property type="match status" value="1"/>
</dbReference>
<dbReference type="PANTHER" id="PTHR43464">
    <property type="entry name" value="METHYLTRANSFERASE"/>
    <property type="match status" value="1"/>
</dbReference>
<dbReference type="InterPro" id="IPR029063">
    <property type="entry name" value="SAM-dependent_MTases_sf"/>
</dbReference>
<gene>
    <name evidence="5" type="ORF">Adu01nite_18230</name>
</gene>
<evidence type="ECO:0000256" key="1">
    <source>
        <dbReference type="ARBA" id="ARBA00022603"/>
    </source>
</evidence>
<keyword evidence="3" id="KW-0949">S-adenosyl-L-methionine</keyword>
<keyword evidence="1" id="KW-0489">Methyltransferase</keyword>
<dbReference type="SUPFAM" id="SSF53335">
    <property type="entry name" value="S-adenosyl-L-methionine-dependent methyltransferases"/>
    <property type="match status" value="1"/>
</dbReference>
<evidence type="ECO:0000256" key="2">
    <source>
        <dbReference type="ARBA" id="ARBA00022679"/>
    </source>
</evidence>
<proteinExistence type="predicted"/>
<organism evidence="5 6">
    <name type="scientific">Paractinoplanes durhamensis</name>
    <dbReference type="NCBI Taxonomy" id="113563"/>
    <lineage>
        <taxon>Bacteria</taxon>
        <taxon>Bacillati</taxon>
        <taxon>Actinomycetota</taxon>
        <taxon>Actinomycetes</taxon>
        <taxon>Micromonosporales</taxon>
        <taxon>Micromonosporaceae</taxon>
        <taxon>Paractinoplanes</taxon>
    </lineage>
</organism>
<dbReference type="CDD" id="cd02440">
    <property type="entry name" value="AdoMet_MTases"/>
    <property type="match status" value="1"/>
</dbReference>
<comment type="caution">
    <text evidence="5">The sequence shown here is derived from an EMBL/GenBank/DDBJ whole genome shotgun (WGS) entry which is preliminary data.</text>
</comment>
<evidence type="ECO:0000313" key="6">
    <source>
        <dbReference type="Proteomes" id="UP000637628"/>
    </source>
</evidence>
<dbReference type="EMBL" id="BOML01000017">
    <property type="protein sequence ID" value="GIE00473.1"/>
    <property type="molecule type" value="Genomic_DNA"/>
</dbReference>
<keyword evidence="2" id="KW-0808">Transferase</keyword>
<evidence type="ECO:0000259" key="4">
    <source>
        <dbReference type="Pfam" id="PF13649"/>
    </source>
</evidence>
<dbReference type="Proteomes" id="UP000637628">
    <property type="component" value="Unassembled WGS sequence"/>
</dbReference>
<dbReference type="Pfam" id="PF13649">
    <property type="entry name" value="Methyltransf_25"/>
    <property type="match status" value="1"/>
</dbReference>
<sequence length="195" mass="20641">MDYEELYRSRPPWEIGGPQPALERVLDGEVNGPAVLDIGCGSGDLALALAGRGFQVTAVDISATAVEQARAKAKATGSTVRFEVRDAARDPIPGGPFDAIFDSGLLHWLVRYDSGTGEYLARLPDLAAPGARIFVLAAAKARNPGGWGVTEELLRAGFAEPAWTGTTIEETEIAAEFDGQALTLGGFLLRSRRAS</sequence>
<name>A0ABQ3YSA2_9ACTN</name>
<reference evidence="5 6" key="1">
    <citation type="submission" date="2021-01" db="EMBL/GenBank/DDBJ databases">
        <title>Whole genome shotgun sequence of Actinoplanes durhamensis NBRC 14914.</title>
        <authorList>
            <person name="Komaki H."/>
            <person name="Tamura T."/>
        </authorList>
    </citation>
    <scope>NUCLEOTIDE SEQUENCE [LARGE SCALE GENOMIC DNA]</scope>
    <source>
        <strain evidence="5 6">NBRC 14914</strain>
    </source>
</reference>
<dbReference type="RefSeq" id="WP_203726116.1">
    <property type="nucleotide sequence ID" value="NZ_BAAATX010000065.1"/>
</dbReference>
<feature type="domain" description="Methyltransferase" evidence="4">
    <location>
        <begin position="35"/>
        <end position="110"/>
    </location>
</feature>